<dbReference type="Pfam" id="PF05089">
    <property type="entry name" value="NAGLU"/>
    <property type="match status" value="1"/>
</dbReference>
<evidence type="ECO:0000256" key="8">
    <source>
        <dbReference type="ARBA" id="ARBA00072202"/>
    </source>
</evidence>
<comment type="similarity">
    <text evidence="6">Belongs to the glycosyl hydrolase 89 family.</text>
</comment>
<dbReference type="InterPro" id="IPR024240">
    <property type="entry name" value="NAGLU_N"/>
</dbReference>
<evidence type="ECO:0000256" key="2">
    <source>
        <dbReference type="ARBA" id="ARBA00022801"/>
    </source>
</evidence>
<dbReference type="InterPro" id="IPR007781">
    <property type="entry name" value="NAGLU"/>
</dbReference>
<feature type="signal peptide" evidence="9">
    <location>
        <begin position="1"/>
        <end position="21"/>
    </location>
</feature>
<evidence type="ECO:0000256" key="9">
    <source>
        <dbReference type="SAM" id="SignalP"/>
    </source>
</evidence>
<dbReference type="SUPFAM" id="SSF51445">
    <property type="entry name" value="(Trans)glycosidases"/>
    <property type="match status" value="1"/>
</dbReference>
<keyword evidence="3" id="KW-0325">Glycoprotein</keyword>
<evidence type="ECO:0000313" key="13">
    <source>
        <dbReference type="EMBL" id="MBX21159.1"/>
    </source>
</evidence>
<dbReference type="PANTHER" id="PTHR12872">
    <property type="entry name" value="ALPHA-N-ACETYLGLUCOSAMINIDASE"/>
    <property type="match status" value="1"/>
</dbReference>
<feature type="domain" description="Alpha-N-acetylglucosaminidase N-terminal" evidence="11">
    <location>
        <begin position="47"/>
        <end position="141"/>
    </location>
</feature>
<feature type="domain" description="Alpha-N-acetylglucosaminidase C-terminal" evidence="12">
    <location>
        <begin position="503"/>
        <end position="801"/>
    </location>
</feature>
<dbReference type="AlphaFoldDB" id="A0A2P2LT59"/>
<name>A0A2P2LT59_RHIMU</name>
<dbReference type="EMBL" id="GGEC01040674">
    <property type="protein sequence ID" value="MBX21158.1"/>
    <property type="molecule type" value="Transcribed_RNA"/>
</dbReference>
<dbReference type="Pfam" id="PF12971">
    <property type="entry name" value="NAGLU_N"/>
    <property type="match status" value="1"/>
</dbReference>
<dbReference type="InterPro" id="IPR029018">
    <property type="entry name" value="Hex-like_dom2"/>
</dbReference>
<keyword evidence="4" id="KW-0326">Glycosidase</keyword>
<comment type="catalytic activity">
    <reaction evidence="5">
        <text>Hydrolysis of terminal non-reducing N-acetyl-D-glucosamine residues in N-acetyl-alpha-D-glucosaminides.</text>
        <dbReference type="EC" id="3.2.1.50"/>
    </reaction>
</comment>
<keyword evidence="2" id="KW-0378">Hydrolase</keyword>
<dbReference type="Gene3D" id="3.30.379.10">
    <property type="entry name" value="Chitobiase/beta-hexosaminidase domain 2-like"/>
    <property type="match status" value="1"/>
</dbReference>
<dbReference type="GO" id="GO:0048731">
    <property type="term" value="P:system development"/>
    <property type="evidence" value="ECO:0007669"/>
    <property type="project" value="UniProtKB-ARBA"/>
</dbReference>
<reference evidence="13" key="1">
    <citation type="submission" date="2018-02" db="EMBL/GenBank/DDBJ databases">
        <title>Rhizophora mucronata_Transcriptome.</title>
        <authorList>
            <person name="Meera S.P."/>
            <person name="Sreeshan A."/>
            <person name="Augustine A."/>
        </authorList>
    </citation>
    <scope>NUCLEOTIDE SEQUENCE</scope>
    <source>
        <tissue evidence="13">Leaf</tissue>
    </source>
</reference>
<dbReference type="Gene3D" id="3.20.20.80">
    <property type="entry name" value="Glycosidases"/>
    <property type="match status" value="1"/>
</dbReference>
<dbReference type="EMBL" id="GGEC01040675">
    <property type="protein sequence ID" value="MBX21159.1"/>
    <property type="molecule type" value="Transcribed_RNA"/>
</dbReference>
<dbReference type="FunFam" id="3.20.20.80:FF:000107">
    <property type="entry name" value="Alpha-N-acetylglucosaminidase family"/>
    <property type="match status" value="1"/>
</dbReference>
<evidence type="ECO:0000256" key="3">
    <source>
        <dbReference type="ARBA" id="ARBA00023180"/>
    </source>
</evidence>
<evidence type="ECO:0000259" key="11">
    <source>
        <dbReference type="Pfam" id="PF12971"/>
    </source>
</evidence>
<dbReference type="EC" id="3.2.1.50" evidence="7"/>
<dbReference type="InterPro" id="IPR017853">
    <property type="entry name" value="GH"/>
</dbReference>
<protein>
    <recommendedName>
        <fullName evidence="8">Alpha-N-acetylglucosaminidase</fullName>
        <ecNumber evidence="7">3.2.1.50</ecNumber>
    </recommendedName>
</protein>
<evidence type="ECO:0000259" key="12">
    <source>
        <dbReference type="Pfam" id="PF12972"/>
    </source>
</evidence>
<dbReference type="GO" id="GO:0004561">
    <property type="term" value="F:alpha-N-acetylglucosaminidase activity"/>
    <property type="evidence" value="ECO:0007669"/>
    <property type="project" value="UniProtKB-EC"/>
</dbReference>
<dbReference type="Pfam" id="PF12972">
    <property type="entry name" value="NAGLU_C"/>
    <property type="match status" value="1"/>
</dbReference>
<dbReference type="Gene3D" id="1.20.120.670">
    <property type="entry name" value="N-acetyl-b-d-glucoasminidase"/>
    <property type="match status" value="1"/>
</dbReference>
<dbReference type="EMBL" id="GGEC01040676">
    <property type="protein sequence ID" value="MBX21160.1"/>
    <property type="molecule type" value="Transcribed_RNA"/>
</dbReference>
<evidence type="ECO:0000256" key="4">
    <source>
        <dbReference type="ARBA" id="ARBA00023295"/>
    </source>
</evidence>
<accession>A0A2P2LT59</accession>
<evidence type="ECO:0000256" key="7">
    <source>
        <dbReference type="ARBA" id="ARBA00066522"/>
    </source>
</evidence>
<evidence type="ECO:0000256" key="1">
    <source>
        <dbReference type="ARBA" id="ARBA00022729"/>
    </source>
</evidence>
<evidence type="ECO:0000256" key="5">
    <source>
        <dbReference type="ARBA" id="ARBA00052030"/>
    </source>
</evidence>
<evidence type="ECO:0000259" key="10">
    <source>
        <dbReference type="Pfam" id="PF05089"/>
    </source>
</evidence>
<evidence type="ECO:0000256" key="6">
    <source>
        <dbReference type="ARBA" id="ARBA00060996"/>
    </source>
</evidence>
<dbReference type="PANTHER" id="PTHR12872:SF1">
    <property type="entry name" value="ALPHA-N-ACETYLGLUCOSAMINIDASE"/>
    <property type="match status" value="1"/>
</dbReference>
<proteinExistence type="inferred from homology"/>
<dbReference type="InterPro" id="IPR024733">
    <property type="entry name" value="NAGLU_tim-barrel"/>
</dbReference>
<keyword evidence="1 9" id="KW-0732">Signal</keyword>
<dbReference type="InterPro" id="IPR024732">
    <property type="entry name" value="NAGLU_C"/>
</dbReference>
<feature type="domain" description="Alpha-N-acetylglucosaminidase tim-barrel" evidence="10">
    <location>
        <begin position="158"/>
        <end position="494"/>
    </location>
</feature>
<organism evidence="13">
    <name type="scientific">Rhizophora mucronata</name>
    <name type="common">Asiatic mangrove</name>
    <dbReference type="NCBI Taxonomy" id="61149"/>
    <lineage>
        <taxon>Eukaryota</taxon>
        <taxon>Viridiplantae</taxon>
        <taxon>Streptophyta</taxon>
        <taxon>Embryophyta</taxon>
        <taxon>Tracheophyta</taxon>
        <taxon>Spermatophyta</taxon>
        <taxon>Magnoliopsida</taxon>
        <taxon>eudicotyledons</taxon>
        <taxon>Gunneridae</taxon>
        <taxon>Pentapetalae</taxon>
        <taxon>rosids</taxon>
        <taxon>fabids</taxon>
        <taxon>Malpighiales</taxon>
        <taxon>Rhizophoraceae</taxon>
        <taxon>Rhizophora</taxon>
    </lineage>
</organism>
<feature type="chain" id="PRO_5015085081" description="Alpha-N-acetylglucosaminidase" evidence="9">
    <location>
        <begin position="22"/>
        <end position="806"/>
    </location>
</feature>
<sequence>MSPHIFSLVLLAALLLGQSLAAGSDAIGGLLDRLDSQRSSPSVQESAAKAVLQRLLPSHTNSFEFKILTSSDVCGGHSCFSINNYEQLSGNGPEIMIKGTTAVELASGLHWYIKYWCGAHISWDKTGGVQIASIPKPGSLPPVKDEGVTIKRPVPWSYYQNVVISSYSYVWWNWERWEKEIDWMALQGINLPLAFTGQEAIWQKVFMNFNVTKQDLNDFFGGPAFLAWARMGNLHGWGGPLSQRWLDQQLTLQKRILSRMLELGMTPVLPSFSGNVPAALRKIFPSASITRLGDWNTVDKNPRWCCTFLLDPSDPLFVEIGKAFIRQQIEEYGDVTDIYNCDTFNENSPPTNNTEYISLLGAAVYKAMSEGDKNAVWLMQGWLFYSDSAFWKPPQMQALLHSVPSGKMIVLDLFADVKPIWETSSQFYGTPYVWCLLHNFGGNIEMYGILDSISSGPVDAYTSENSTMVGVGMCMEGIEQNPVVYELMSEMAFRNKKVHVWDWLESYAHRRYGKVVHQVVSAWEILYHTVYNCSDGIADHNTDFIVKFPDWDPSEISESDASKQDMMHILHSHSQTGRFLFQDASSYLPQAHLWYSNHEVSNALRLFLDAGSDLRGSLTYRYDLVDLTRQVLSKLANQVYVDAIDAFRRKDARALKRHSQKFLQLIKDIDVLLASDDNFLLGTWLESAKNLAASPSDRKQNEWNARTQVTMWYDTTKKNQSKLHDYANKFWSGLLEDYYLPRASTYFSYLMKSLERNERFQIGEWRKEWIAFSNEWQAGTKLYPVKATGDAFLVSEKLFKKYIVEQ</sequence>